<evidence type="ECO:0000256" key="3">
    <source>
        <dbReference type="ARBA" id="ARBA00023163"/>
    </source>
</evidence>
<dbReference type="PANTHER" id="PTHR33204">
    <property type="entry name" value="TRANSCRIPTIONAL REGULATOR, MARR FAMILY"/>
    <property type="match status" value="1"/>
</dbReference>
<dbReference type="GO" id="GO:0003677">
    <property type="term" value="F:DNA binding"/>
    <property type="evidence" value="ECO:0007669"/>
    <property type="project" value="UniProtKB-KW"/>
</dbReference>
<dbReference type="SUPFAM" id="SSF46785">
    <property type="entry name" value="Winged helix' DNA-binding domain"/>
    <property type="match status" value="1"/>
</dbReference>
<dbReference type="AlphaFoldDB" id="R7U570"/>
<reference evidence="7" key="1">
    <citation type="submission" date="2012-12" db="EMBL/GenBank/DDBJ databases">
        <authorList>
            <person name="Hellsten U."/>
            <person name="Grimwood J."/>
            <person name="Chapman J.A."/>
            <person name="Shapiro H."/>
            <person name="Aerts A."/>
            <person name="Otillar R.P."/>
            <person name="Terry A.Y."/>
            <person name="Boore J.L."/>
            <person name="Simakov O."/>
            <person name="Marletaz F."/>
            <person name="Cho S.-J."/>
            <person name="Edsinger-Gonzales E."/>
            <person name="Havlak P."/>
            <person name="Kuo D.-H."/>
            <person name="Larsson T."/>
            <person name="Lv J."/>
            <person name="Arendt D."/>
            <person name="Savage R."/>
            <person name="Osoegawa K."/>
            <person name="de Jong P."/>
            <person name="Lindberg D.R."/>
            <person name="Seaver E.C."/>
            <person name="Weisblat D.A."/>
            <person name="Putnam N.H."/>
            <person name="Grigoriev I.V."/>
            <person name="Rokhsar D.S."/>
        </authorList>
    </citation>
    <scope>NUCLEOTIDE SEQUENCE</scope>
    <source>
        <strain evidence="7">I ESC-2004</strain>
    </source>
</reference>
<evidence type="ECO:0000313" key="7">
    <source>
        <dbReference type="Proteomes" id="UP000014760"/>
    </source>
</evidence>
<keyword evidence="2" id="KW-0238">DNA-binding</keyword>
<dbReference type="PROSITE" id="PS51118">
    <property type="entry name" value="HTH_HXLR"/>
    <property type="match status" value="1"/>
</dbReference>
<dbReference type="InterPro" id="IPR036388">
    <property type="entry name" value="WH-like_DNA-bd_sf"/>
</dbReference>
<organism evidence="5">
    <name type="scientific">Capitella teleta</name>
    <name type="common">Polychaete worm</name>
    <dbReference type="NCBI Taxonomy" id="283909"/>
    <lineage>
        <taxon>Eukaryota</taxon>
        <taxon>Metazoa</taxon>
        <taxon>Spiralia</taxon>
        <taxon>Lophotrochozoa</taxon>
        <taxon>Annelida</taxon>
        <taxon>Polychaeta</taxon>
        <taxon>Sedentaria</taxon>
        <taxon>Scolecida</taxon>
        <taxon>Capitellidae</taxon>
        <taxon>Capitella</taxon>
    </lineage>
</organism>
<dbReference type="Gene3D" id="1.10.10.10">
    <property type="entry name" value="Winged helix-like DNA-binding domain superfamily/Winged helix DNA-binding domain"/>
    <property type="match status" value="1"/>
</dbReference>
<dbReference type="InterPro" id="IPR002577">
    <property type="entry name" value="HTH_HxlR"/>
</dbReference>
<feature type="domain" description="HTH hxlR-type" evidence="4">
    <location>
        <begin position="1"/>
        <end position="100"/>
    </location>
</feature>
<dbReference type="EnsemblMetazoa" id="CapteT122160">
    <property type="protein sequence ID" value="CapteP122160"/>
    <property type="gene ID" value="CapteG122160"/>
</dbReference>
<feature type="non-terminal residue" evidence="5">
    <location>
        <position position="1"/>
    </location>
</feature>
<dbReference type="OrthoDB" id="10068216at2759"/>
<dbReference type="EMBL" id="KB307539">
    <property type="protein sequence ID" value="ELT98816.1"/>
    <property type="molecule type" value="Genomic_DNA"/>
</dbReference>
<sequence>CPVEITQEIIGGKWKGVILYKLLESGCLRFSELKRRMPRITQRMLTLQLRSLEEDGLVIRTIYPEVPPRVEYRLTVLGKTLQPVIDSLMKWGLLYEETKSAPVSKKAAVQHEAEVC</sequence>
<keyword evidence="7" id="KW-1185">Reference proteome</keyword>
<dbReference type="Pfam" id="PF01638">
    <property type="entry name" value="HxlR"/>
    <property type="match status" value="1"/>
</dbReference>
<evidence type="ECO:0000256" key="2">
    <source>
        <dbReference type="ARBA" id="ARBA00023125"/>
    </source>
</evidence>
<dbReference type="PANTHER" id="PTHR33204:SF29">
    <property type="entry name" value="TRANSCRIPTIONAL REGULATOR"/>
    <property type="match status" value="1"/>
</dbReference>
<protein>
    <recommendedName>
        <fullName evidence="4">HTH hxlR-type domain-containing protein</fullName>
    </recommendedName>
</protein>
<name>R7U570_CAPTE</name>
<gene>
    <name evidence="5" type="ORF">CAPTEDRAFT_122160</name>
</gene>
<evidence type="ECO:0000313" key="5">
    <source>
        <dbReference type="EMBL" id="ELT98816.1"/>
    </source>
</evidence>
<dbReference type="EMBL" id="AMQN01048710">
    <property type="status" value="NOT_ANNOTATED_CDS"/>
    <property type="molecule type" value="Genomic_DNA"/>
</dbReference>
<evidence type="ECO:0000256" key="1">
    <source>
        <dbReference type="ARBA" id="ARBA00023015"/>
    </source>
</evidence>
<evidence type="ECO:0000313" key="6">
    <source>
        <dbReference type="EnsemblMetazoa" id="CapteP122160"/>
    </source>
</evidence>
<accession>R7U570</accession>
<reference evidence="6" key="3">
    <citation type="submission" date="2015-06" db="UniProtKB">
        <authorList>
            <consortium name="EnsemblMetazoa"/>
        </authorList>
    </citation>
    <scope>IDENTIFICATION</scope>
</reference>
<keyword evidence="1" id="KW-0805">Transcription regulation</keyword>
<dbReference type="HOGENOM" id="CLU_111585_5_0_1"/>
<evidence type="ECO:0000259" key="4">
    <source>
        <dbReference type="PROSITE" id="PS51118"/>
    </source>
</evidence>
<keyword evidence="3" id="KW-0804">Transcription</keyword>
<proteinExistence type="predicted"/>
<reference evidence="5 7" key="2">
    <citation type="journal article" date="2013" name="Nature">
        <title>Insights into bilaterian evolution from three spiralian genomes.</title>
        <authorList>
            <person name="Simakov O."/>
            <person name="Marletaz F."/>
            <person name="Cho S.J."/>
            <person name="Edsinger-Gonzales E."/>
            <person name="Havlak P."/>
            <person name="Hellsten U."/>
            <person name="Kuo D.H."/>
            <person name="Larsson T."/>
            <person name="Lv J."/>
            <person name="Arendt D."/>
            <person name="Savage R."/>
            <person name="Osoegawa K."/>
            <person name="de Jong P."/>
            <person name="Grimwood J."/>
            <person name="Chapman J.A."/>
            <person name="Shapiro H."/>
            <person name="Aerts A."/>
            <person name="Otillar R.P."/>
            <person name="Terry A.Y."/>
            <person name="Boore J.L."/>
            <person name="Grigoriev I.V."/>
            <person name="Lindberg D.R."/>
            <person name="Seaver E.C."/>
            <person name="Weisblat D.A."/>
            <person name="Putnam N.H."/>
            <person name="Rokhsar D.S."/>
        </authorList>
    </citation>
    <scope>NUCLEOTIDE SEQUENCE</scope>
    <source>
        <strain evidence="5 7">I ESC-2004</strain>
    </source>
</reference>
<dbReference type="InterPro" id="IPR036390">
    <property type="entry name" value="WH_DNA-bd_sf"/>
</dbReference>
<dbReference type="OMA" id="WKCVILC"/>
<dbReference type="Proteomes" id="UP000014760">
    <property type="component" value="Unassembled WGS sequence"/>
</dbReference>